<evidence type="ECO:0000256" key="2">
    <source>
        <dbReference type="ARBA" id="ARBA00023055"/>
    </source>
</evidence>
<dbReference type="Proteomes" id="UP000678393">
    <property type="component" value="Unassembled WGS sequence"/>
</dbReference>
<keyword evidence="3" id="KW-0446">Lipid-binding</keyword>
<comment type="caution">
    <text evidence="6">The sequence shown here is derived from an EMBL/GenBank/DDBJ whole genome shotgun (WGS) entry which is preliminary data.</text>
</comment>
<evidence type="ECO:0000256" key="1">
    <source>
        <dbReference type="ARBA" id="ARBA00022448"/>
    </source>
</evidence>
<reference evidence="6" key="1">
    <citation type="submission" date="2021-04" db="EMBL/GenBank/DDBJ databases">
        <authorList>
            <consortium name="Molecular Ecology Group"/>
        </authorList>
    </citation>
    <scope>NUCLEOTIDE SEQUENCE</scope>
</reference>
<dbReference type="AlphaFoldDB" id="A0A8S3YQG3"/>
<organism evidence="6 7">
    <name type="scientific">Candidula unifasciata</name>
    <dbReference type="NCBI Taxonomy" id="100452"/>
    <lineage>
        <taxon>Eukaryota</taxon>
        <taxon>Metazoa</taxon>
        <taxon>Spiralia</taxon>
        <taxon>Lophotrochozoa</taxon>
        <taxon>Mollusca</taxon>
        <taxon>Gastropoda</taxon>
        <taxon>Heterobranchia</taxon>
        <taxon>Euthyneura</taxon>
        <taxon>Panpulmonata</taxon>
        <taxon>Eupulmonata</taxon>
        <taxon>Stylommatophora</taxon>
        <taxon>Helicina</taxon>
        <taxon>Helicoidea</taxon>
        <taxon>Geomitridae</taxon>
        <taxon>Candidula</taxon>
    </lineage>
</organism>
<dbReference type="SUPFAM" id="SSF55961">
    <property type="entry name" value="Bet v1-like"/>
    <property type="match status" value="1"/>
</dbReference>
<dbReference type="GO" id="GO:0006869">
    <property type="term" value="P:lipid transport"/>
    <property type="evidence" value="ECO:0007669"/>
    <property type="project" value="UniProtKB-KW"/>
</dbReference>
<dbReference type="PRINTS" id="PR00978">
    <property type="entry name" value="STARPROTEIN"/>
</dbReference>
<keyword evidence="2" id="KW-0445">Lipid transport</keyword>
<evidence type="ECO:0000256" key="3">
    <source>
        <dbReference type="ARBA" id="ARBA00023121"/>
    </source>
</evidence>
<protein>
    <recommendedName>
        <fullName evidence="5">START domain-containing protein</fullName>
    </recommendedName>
</protein>
<dbReference type="InterPro" id="IPR023393">
    <property type="entry name" value="START-like_dom_sf"/>
</dbReference>
<keyword evidence="1" id="KW-0813">Transport</keyword>
<dbReference type="OrthoDB" id="196858at2759"/>
<evidence type="ECO:0000313" key="7">
    <source>
        <dbReference type="Proteomes" id="UP000678393"/>
    </source>
</evidence>
<dbReference type="PROSITE" id="PS50848">
    <property type="entry name" value="START"/>
    <property type="match status" value="1"/>
</dbReference>
<comment type="function">
    <text evidence="4">May be involved in the intracellular transport of sterols or other lipids. May bind cholesterol or other sterols.</text>
</comment>
<accession>A0A8S3YQG3</accession>
<dbReference type="GO" id="GO:0008289">
    <property type="term" value="F:lipid binding"/>
    <property type="evidence" value="ECO:0007669"/>
    <property type="project" value="UniProtKB-KW"/>
</dbReference>
<dbReference type="Pfam" id="PF01852">
    <property type="entry name" value="START"/>
    <property type="match status" value="1"/>
</dbReference>
<dbReference type="InterPro" id="IPR000799">
    <property type="entry name" value="StAR-like"/>
</dbReference>
<dbReference type="InterPro" id="IPR043556">
    <property type="entry name" value="StARD5/6"/>
</dbReference>
<evidence type="ECO:0000259" key="5">
    <source>
        <dbReference type="PROSITE" id="PS50848"/>
    </source>
</evidence>
<evidence type="ECO:0000313" key="6">
    <source>
        <dbReference type="EMBL" id="CAG5116586.1"/>
    </source>
</evidence>
<proteinExistence type="predicted"/>
<name>A0A8S3YQG3_9EUPU</name>
<dbReference type="InterPro" id="IPR002913">
    <property type="entry name" value="START_lipid-bd_dom"/>
</dbReference>
<sequence length="207" mass="23278">MPSNVELREIATNAATLLQGYMDDSDGWHTAKKTVRYYYGYRGQSEYNCSKEIIFKYIDPNEGEECLRVKWDKDIKNLKLLKQIDPDLRIMISSTNSAAKGLIAPRDFVDVILTLKTETCISTNGVSIETDEYPPDGKFVRGFNHPCGMKCLSHPDQTNHTRLVTFIQTDIKGLLPRSLVDAAIPSSMAGFFNNLRAILKKDGHLSA</sequence>
<evidence type="ECO:0000256" key="4">
    <source>
        <dbReference type="ARBA" id="ARBA00024750"/>
    </source>
</evidence>
<dbReference type="PANTHER" id="PTHR46374">
    <property type="entry name" value="PROTEIN CBG07384"/>
    <property type="match status" value="1"/>
</dbReference>
<dbReference type="EMBL" id="CAJHNH020000272">
    <property type="protein sequence ID" value="CAG5116586.1"/>
    <property type="molecule type" value="Genomic_DNA"/>
</dbReference>
<keyword evidence="7" id="KW-1185">Reference proteome</keyword>
<feature type="domain" description="START" evidence="5">
    <location>
        <begin position="68"/>
        <end position="204"/>
    </location>
</feature>
<gene>
    <name evidence="6" type="ORF">CUNI_LOCUS2144</name>
</gene>
<dbReference type="SMART" id="SM00234">
    <property type="entry name" value="START"/>
    <property type="match status" value="1"/>
</dbReference>
<dbReference type="Gene3D" id="3.30.530.20">
    <property type="match status" value="1"/>
</dbReference>
<dbReference type="PANTHER" id="PTHR46374:SF1">
    <property type="entry name" value="START DOMAIN-CONTAINING PROTEIN"/>
    <property type="match status" value="1"/>
</dbReference>